<reference evidence="3 4" key="1">
    <citation type="submission" date="2018-05" db="EMBL/GenBank/DDBJ databases">
        <title>Genomic Encyclopedia of Type Strains, Phase IV (KMG-V): Genome sequencing to study the core and pangenomes of soil and plant-associated prokaryotes.</title>
        <authorList>
            <person name="Whitman W."/>
        </authorList>
    </citation>
    <scope>NUCLEOTIDE SEQUENCE [LARGE SCALE GENOMIC DNA]</scope>
    <source>
        <strain evidence="3 4">SLV-132</strain>
    </source>
</reference>
<sequence length="409" mass="43878">MSAPQYFDVAILGGGLAGRLSAWLLVRAGARVALVERGGPDGTGSAAHVSAAMLAPLAESAIAERRIVDLGVASLTLWRRWIEELPEPVFFQQNGTLVVWHARDRGELAMFTSRMRAVAPPEMVAGQMRTLDGRGVAEVEPDLAGRFTQGLLLQGEGQIDNRGAMRALLACAVSEGLQCVWEAGEIDEHMLTSFGIHANVVLDCRGLGARAAWPDVPAQGKRASGGTMPGLRGLRGEVVRVHAPDVSLRRPVRLLHPRYPIYIAPKPNDLYVIGATEIESEDESPMSVRSALELLSAAHSLHPAFGEARVLEMNVQRRPTRPDHLPSIRVEQQARVVRVNGLYRHGWMISPAVTEAACEVVRAMLNGDLAAHAVPAALRWPGMIEAVDEAAVAAVTPAASVIDGGDTIH</sequence>
<keyword evidence="4" id="KW-1185">Reference proteome</keyword>
<evidence type="ECO:0000313" key="3">
    <source>
        <dbReference type="EMBL" id="PWK38754.1"/>
    </source>
</evidence>
<dbReference type="EMBL" id="QGGT01000001">
    <property type="protein sequence ID" value="PWK38754.1"/>
    <property type="molecule type" value="Genomic_DNA"/>
</dbReference>
<accession>A0A316F1Q6</accession>
<evidence type="ECO:0000259" key="2">
    <source>
        <dbReference type="Pfam" id="PF01266"/>
    </source>
</evidence>
<dbReference type="Gene3D" id="3.50.50.60">
    <property type="entry name" value="FAD/NAD(P)-binding domain"/>
    <property type="match status" value="1"/>
</dbReference>
<dbReference type="SUPFAM" id="SSF51971">
    <property type="entry name" value="Nucleotide-binding domain"/>
    <property type="match status" value="1"/>
</dbReference>
<proteinExistence type="predicted"/>
<feature type="domain" description="FAD dependent oxidoreductase" evidence="2">
    <location>
        <begin position="8"/>
        <end position="357"/>
    </location>
</feature>
<dbReference type="InterPro" id="IPR036188">
    <property type="entry name" value="FAD/NAD-bd_sf"/>
</dbReference>
<evidence type="ECO:0000313" key="4">
    <source>
        <dbReference type="Proteomes" id="UP000245754"/>
    </source>
</evidence>
<name>A0A316F1Q6_9BURK</name>
<dbReference type="GO" id="GO:0005737">
    <property type="term" value="C:cytoplasm"/>
    <property type="evidence" value="ECO:0007669"/>
    <property type="project" value="TreeGrafter"/>
</dbReference>
<dbReference type="AlphaFoldDB" id="A0A316F1Q6"/>
<protein>
    <submittedName>
        <fullName evidence="3">Glycine oxidase</fullName>
    </submittedName>
</protein>
<dbReference type="Proteomes" id="UP000245754">
    <property type="component" value="Unassembled WGS sequence"/>
</dbReference>
<comment type="caution">
    <text evidence="3">The sequence shown here is derived from an EMBL/GenBank/DDBJ whole genome shotgun (WGS) entry which is preliminary data.</text>
</comment>
<organism evidence="3 4">
    <name type="scientific">Cupriavidus plantarum</name>
    <dbReference type="NCBI Taxonomy" id="942865"/>
    <lineage>
        <taxon>Bacteria</taxon>
        <taxon>Pseudomonadati</taxon>
        <taxon>Pseudomonadota</taxon>
        <taxon>Betaproteobacteria</taxon>
        <taxon>Burkholderiales</taxon>
        <taxon>Burkholderiaceae</taxon>
        <taxon>Cupriavidus</taxon>
    </lineage>
</organism>
<dbReference type="PANTHER" id="PTHR13847">
    <property type="entry name" value="SARCOSINE DEHYDROGENASE-RELATED"/>
    <property type="match status" value="1"/>
</dbReference>
<dbReference type="SUPFAM" id="SSF54373">
    <property type="entry name" value="FAD-linked reductases, C-terminal domain"/>
    <property type="match status" value="1"/>
</dbReference>
<keyword evidence="1" id="KW-0560">Oxidoreductase</keyword>
<dbReference type="PANTHER" id="PTHR13847:SF289">
    <property type="entry name" value="GLYCINE OXIDASE"/>
    <property type="match status" value="1"/>
</dbReference>
<dbReference type="Pfam" id="PF01266">
    <property type="entry name" value="DAO"/>
    <property type="match status" value="1"/>
</dbReference>
<dbReference type="Gene3D" id="3.30.9.10">
    <property type="entry name" value="D-Amino Acid Oxidase, subunit A, domain 2"/>
    <property type="match status" value="1"/>
</dbReference>
<dbReference type="GO" id="GO:0016491">
    <property type="term" value="F:oxidoreductase activity"/>
    <property type="evidence" value="ECO:0007669"/>
    <property type="project" value="UniProtKB-KW"/>
</dbReference>
<dbReference type="RefSeq" id="WP_109582313.1">
    <property type="nucleotide sequence ID" value="NZ_JACBYU010000001.1"/>
</dbReference>
<gene>
    <name evidence="3" type="ORF">C7419_1012655</name>
</gene>
<dbReference type="InterPro" id="IPR006076">
    <property type="entry name" value="FAD-dep_OxRdtase"/>
</dbReference>
<evidence type="ECO:0000256" key="1">
    <source>
        <dbReference type="ARBA" id="ARBA00023002"/>
    </source>
</evidence>